<evidence type="ECO:0000313" key="4">
    <source>
        <dbReference type="Proteomes" id="UP001059934"/>
    </source>
</evidence>
<keyword evidence="4" id="KW-1185">Reference proteome</keyword>
<evidence type="ECO:0000313" key="3">
    <source>
        <dbReference type="EMBL" id="UVW35977.1"/>
    </source>
</evidence>
<accession>A0ABY5TQ77</accession>
<name>A0ABY5TQ77_9GAMM</name>
<proteinExistence type="predicted"/>
<sequence length="145" mass="16386">MYQYTRCGLDNVWLKNGFELHKSGQDTGLSIHNLDGLHRAIALTIIHSPQPITGQEFRFIRIELDLSQKFLGNLMDKSDQSIAKWEKGEQAIPRLADKAIRDLYSESIGEGVIAGLLSQMAQLDREVHEHSLELEEVKGEWQASA</sequence>
<dbReference type="Pfam" id="PF01381">
    <property type="entry name" value="HTH_3"/>
    <property type="match status" value="1"/>
</dbReference>
<protein>
    <submittedName>
        <fullName evidence="3">Helix-turn-helix domain-containing protein</fullName>
    </submittedName>
</protein>
<dbReference type="Gene3D" id="1.10.260.40">
    <property type="entry name" value="lambda repressor-like DNA-binding domains"/>
    <property type="match status" value="1"/>
</dbReference>
<dbReference type="Proteomes" id="UP001059934">
    <property type="component" value="Chromosome"/>
</dbReference>
<gene>
    <name evidence="3" type="ORF">NYF23_05050</name>
</gene>
<reference evidence="3" key="1">
    <citation type="submission" date="2022-08" db="EMBL/GenBank/DDBJ databases">
        <title>Catabolic pathway analysis in culturable SAR92 clade bacteria reveals their overlooked roles in DMSP degradation in coastal seas.</title>
        <authorList>
            <person name="He X."/>
            <person name="Zhang X."/>
            <person name="Zhang Y."/>
        </authorList>
    </citation>
    <scope>NUCLEOTIDE SEQUENCE</scope>
    <source>
        <strain evidence="3">H455</strain>
    </source>
</reference>
<evidence type="ECO:0000256" key="1">
    <source>
        <dbReference type="SAM" id="Coils"/>
    </source>
</evidence>
<keyword evidence="1" id="KW-0175">Coiled coil</keyword>
<dbReference type="EMBL" id="CP103416">
    <property type="protein sequence ID" value="UVW35977.1"/>
    <property type="molecule type" value="Genomic_DNA"/>
</dbReference>
<dbReference type="InterPro" id="IPR001387">
    <property type="entry name" value="Cro/C1-type_HTH"/>
</dbReference>
<evidence type="ECO:0000259" key="2">
    <source>
        <dbReference type="Pfam" id="PF01381"/>
    </source>
</evidence>
<dbReference type="InterPro" id="IPR010982">
    <property type="entry name" value="Lambda_DNA-bd_dom_sf"/>
</dbReference>
<feature type="coiled-coil region" evidence="1">
    <location>
        <begin position="113"/>
        <end position="140"/>
    </location>
</feature>
<dbReference type="SUPFAM" id="SSF47413">
    <property type="entry name" value="lambda repressor-like DNA-binding domains"/>
    <property type="match status" value="1"/>
</dbReference>
<organism evidence="3 4">
    <name type="scientific">SAR92 clade bacterium H455</name>
    <dbReference type="NCBI Taxonomy" id="2974818"/>
    <lineage>
        <taxon>Bacteria</taxon>
        <taxon>Pseudomonadati</taxon>
        <taxon>Pseudomonadota</taxon>
        <taxon>Gammaproteobacteria</taxon>
        <taxon>Cellvibrionales</taxon>
        <taxon>Porticoccaceae</taxon>
        <taxon>SAR92 clade</taxon>
    </lineage>
</organism>
<dbReference type="CDD" id="cd00093">
    <property type="entry name" value="HTH_XRE"/>
    <property type="match status" value="1"/>
</dbReference>
<feature type="domain" description="HTH cro/C1-type" evidence="2">
    <location>
        <begin position="60"/>
        <end position="93"/>
    </location>
</feature>